<protein>
    <recommendedName>
        <fullName evidence="3">SMI1/KNR4 family protein</fullName>
    </recommendedName>
</protein>
<evidence type="ECO:0000313" key="1">
    <source>
        <dbReference type="EMBL" id="GAA6169448.1"/>
    </source>
</evidence>
<reference evidence="1 2" key="1">
    <citation type="submission" date="2024-04" db="EMBL/GenBank/DDBJ databases">
        <title>Draft genome sequence of Sessilibacter corallicola NBRC 116591.</title>
        <authorList>
            <person name="Miyakawa T."/>
            <person name="Kusuya Y."/>
            <person name="Miura T."/>
        </authorList>
    </citation>
    <scope>NUCLEOTIDE SEQUENCE [LARGE SCALE GENOMIC DNA]</scope>
    <source>
        <strain evidence="1 2">KU-00831-HH</strain>
    </source>
</reference>
<keyword evidence="2" id="KW-1185">Reference proteome</keyword>
<gene>
    <name evidence="1" type="ORF">NBRC116591_32590</name>
</gene>
<name>A0ABQ0AD36_9GAMM</name>
<evidence type="ECO:0000313" key="2">
    <source>
        <dbReference type="Proteomes" id="UP001465153"/>
    </source>
</evidence>
<dbReference type="RefSeq" id="WP_353303968.1">
    <property type="nucleotide sequence ID" value="NZ_BAABWN010000012.1"/>
</dbReference>
<dbReference type="EMBL" id="BAABWN010000012">
    <property type="protein sequence ID" value="GAA6169448.1"/>
    <property type="molecule type" value="Genomic_DNA"/>
</dbReference>
<organism evidence="1 2">
    <name type="scientific">Sessilibacter corallicola</name>
    <dbReference type="NCBI Taxonomy" id="2904075"/>
    <lineage>
        <taxon>Bacteria</taxon>
        <taxon>Pseudomonadati</taxon>
        <taxon>Pseudomonadota</taxon>
        <taxon>Gammaproteobacteria</taxon>
        <taxon>Cellvibrionales</taxon>
        <taxon>Cellvibrionaceae</taxon>
        <taxon>Sessilibacter</taxon>
    </lineage>
</organism>
<dbReference type="Proteomes" id="UP001465153">
    <property type="component" value="Unassembled WGS sequence"/>
</dbReference>
<sequence>MSEAWGSLLIKSSTDVMSGLEQSDEGVSWELILALFASASIESPLETHSMLSFSEGNTFYHEGLEKSAGFIEISIFGDEWMPVAQSLVKLGKGIELYGIIGHEYGFNEYYVLNADGKHFFDLVDFEGDEDVDEDAVTEQWLKCIPLEIQSAFPAIFNRCNDDEEEEGEE</sequence>
<proteinExistence type="predicted"/>
<comment type="caution">
    <text evidence="1">The sequence shown here is derived from an EMBL/GenBank/DDBJ whole genome shotgun (WGS) entry which is preliminary data.</text>
</comment>
<accession>A0ABQ0AD36</accession>
<evidence type="ECO:0008006" key="3">
    <source>
        <dbReference type="Google" id="ProtNLM"/>
    </source>
</evidence>